<dbReference type="Gene3D" id="2.60.40.150">
    <property type="entry name" value="C2 domain"/>
    <property type="match status" value="1"/>
</dbReference>
<dbReference type="SMART" id="SM00220">
    <property type="entry name" value="S_TKc"/>
    <property type="match status" value="1"/>
</dbReference>
<dbReference type="PROSITE" id="PS50004">
    <property type="entry name" value="C2"/>
    <property type="match status" value="1"/>
</dbReference>
<evidence type="ECO:0000313" key="13">
    <source>
        <dbReference type="Proteomes" id="UP001600888"/>
    </source>
</evidence>
<dbReference type="Pfam" id="PF00168">
    <property type="entry name" value="C2"/>
    <property type="match status" value="1"/>
</dbReference>
<feature type="domain" description="AGC-kinase C-terminal" evidence="11">
    <location>
        <begin position="779"/>
        <end position="862"/>
    </location>
</feature>
<dbReference type="InterPro" id="IPR017892">
    <property type="entry name" value="Pkinase_C"/>
</dbReference>
<dbReference type="InterPro" id="IPR000008">
    <property type="entry name" value="C2_dom"/>
</dbReference>
<feature type="compositionally biased region" description="Polar residues" evidence="8">
    <location>
        <begin position="193"/>
        <end position="204"/>
    </location>
</feature>
<dbReference type="InterPro" id="IPR000961">
    <property type="entry name" value="AGC-kinase_C"/>
</dbReference>
<feature type="region of interest" description="Disordered" evidence="8">
    <location>
        <begin position="69"/>
        <end position="207"/>
    </location>
</feature>
<dbReference type="InterPro" id="IPR011009">
    <property type="entry name" value="Kinase-like_dom_sf"/>
</dbReference>
<evidence type="ECO:0000256" key="8">
    <source>
        <dbReference type="SAM" id="MobiDB-lite"/>
    </source>
</evidence>
<dbReference type="PROSITE" id="PS00107">
    <property type="entry name" value="PROTEIN_KINASE_ATP"/>
    <property type="match status" value="1"/>
</dbReference>
<feature type="region of interest" description="Disordered" evidence="8">
    <location>
        <begin position="382"/>
        <end position="424"/>
    </location>
</feature>
<feature type="binding site" evidence="7">
    <location>
        <position position="546"/>
    </location>
    <ligand>
        <name>ATP</name>
        <dbReference type="ChEBI" id="CHEBI:30616"/>
    </ligand>
</feature>
<keyword evidence="5" id="KW-0418">Kinase</keyword>
<evidence type="ECO:0000256" key="2">
    <source>
        <dbReference type="ARBA" id="ARBA00022553"/>
    </source>
</evidence>
<evidence type="ECO:0000256" key="1">
    <source>
        <dbReference type="ARBA" id="ARBA00022527"/>
    </source>
</evidence>
<keyword evidence="4 7" id="KW-0547">Nucleotide-binding</keyword>
<comment type="caution">
    <text evidence="12">The sequence shown here is derived from an EMBL/GenBank/DDBJ whole genome shotgun (WGS) entry which is preliminary data.</text>
</comment>
<keyword evidence="1" id="KW-0723">Serine/threonine-protein kinase</keyword>
<dbReference type="SMART" id="SM00239">
    <property type="entry name" value="C2"/>
    <property type="match status" value="1"/>
</dbReference>
<dbReference type="CDD" id="cd05586">
    <property type="entry name" value="STKc_Sck1_like"/>
    <property type="match status" value="1"/>
</dbReference>
<dbReference type="InterPro" id="IPR017441">
    <property type="entry name" value="Protein_kinase_ATP_BS"/>
</dbReference>
<sequence length="913" mass="100954">MENQNPNERSRTAAAENEDGADQIYEAPRSGIATPQPDLQDKRLPGIMSYFTGQVRPASLQRLWSGTFHATTRAEAAPRDAPHQEKHGEEAEAEAEPGHDQHLTSSPPSHLPVSPVESSSRSPSEAKGPPLLPHETVGVLSEEKPPPESAEFHPYPTPPASSRSSVRGAKVGENCGDSSRQRAGSAVTPPQLHKTSISEFTSMNGRRPSALVPVASVAITESNVNARHFSTPGSRRDSTSLNSPKHEHPSPAKTDDVSEDPASVRQLKKLTNDVAPKSGHSTPTRTLSSTRVARNDGTEERRTSDESSSATGTQTPPSSGAASNLPAVKGKLTIKISEARGLRKCRAPYVVAVFQRSELISSGPRMDEDDDETAISNVAMGGVPIQRQGSDSGRPMAIPMRSRQSSNTSTGEPHSFRNRAQRQSFTNPKWDAEAVFDVVDSDMLVDISVYDQGVKGSEFLGHVDLQARRPDSKEPIRGWFALKGHADTMEENAPTGELYVEALYQRTERRHVGPEDFQILRLIGKGTFGQVYQVRKKDTGRIYAMKVLSKKVIVQKKEVAHTVGERNILVRTATSESPFIVGLKFSFQTPSDLYLVTDYMSGGELFWHLQKEGRFDEKRAKFYIAELILAIEHLHKNDIVYRDLKPENILLDANGHIALCDFGLSKANLTKNDTTNTFCGTTEYLAPEVLLDEQGYTKMVDFWSLGVLVFEMCCGWSPFYAEDTQQMYKNIAFGKVRFPRDTLSLEGRNFVKGLLNRNAKHRLGANDDAEELKRHPFFNDVDWEALSKKVITPPFKPSLKSDTDVSYFDPEFTNALNTNGSLNERAAALARGFATSTPLSPSVQANFQGFTFVDESALDDHMRDRLQDDEMDVDRSKNEWDDVDDVNTRKPNRMSGVVRTNDDHLVGGGDFDM</sequence>
<evidence type="ECO:0000256" key="6">
    <source>
        <dbReference type="ARBA" id="ARBA00022840"/>
    </source>
</evidence>
<dbReference type="SUPFAM" id="SSF49562">
    <property type="entry name" value="C2 domain (Calcium/lipid-binding domain, CaLB)"/>
    <property type="match status" value="1"/>
</dbReference>
<dbReference type="Gene3D" id="3.30.200.20">
    <property type="entry name" value="Phosphorylase Kinase, domain 1"/>
    <property type="match status" value="1"/>
</dbReference>
<name>A0ABR4E0L7_9PEZI</name>
<protein>
    <recommendedName>
        <fullName evidence="14">Serine/threonine-protein kinase SCH9</fullName>
    </recommendedName>
</protein>
<feature type="compositionally biased region" description="Low complexity" evidence="8">
    <location>
        <begin position="105"/>
        <end position="125"/>
    </location>
</feature>
<dbReference type="Proteomes" id="UP001600888">
    <property type="component" value="Unassembled WGS sequence"/>
</dbReference>
<dbReference type="Pfam" id="PF00069">
    <property type="entry name" value="Pkinase"/>
    <property type="match status" value="1"/>
</dbReference>
<dbReference type="EMBL" id="JBAWTH010000124">
    <property type="protein sequence ID" value="KAL2275975.1"/>
    <property type="molecule type" value="Genomic_DNA"/>
</dbReference>
<feature type="domain" description="C2" evidence="9">
    <location>
        <begin position="313"/>
        <end position="480"/>
    </location>
</feature>
<dbReference type="PROSITE" id="PS50011">
    <property type="entry name" value="PROTEIN_KINASE_DOM"/>
    <property type="match status" value="1"/>
</dbReference>
<keyword evidence="2" id="KW-0597">Phosphoprotein</keyword>
<evidence type="ECO:0000256" key="3">
    <source>
        <dbReference type="ARBA" id="ARBA00022679"/>
    </source>
</evidence>
<dbReference type="InterPro" id="IPR035892">
    <property type="entry name" value="C2_domain_sf"/>
</dbReference>
<dbReference type="InterPro" id="IPR000719">
    <property type="entry name" value="Prot_kinase_dom"/>
</dbReference>
<keyword evidence="6 7" id="KW-0067">ATP-binding</keyword>
<feature type="region of interest" description="Disordered" evidence="8">
    <location>
        <begin position="882"/>
        <end position="901"/>
    </location>
</feature>
<feature type="domain" description="Protein kinase" evidence="10">
    <location>
        <begin position="517"/>
        <end position="778"/>
    </location>
</feature>
<feature type="compositionally biased region" description="Basic and acidic residues" evidence="8">
    <location>
        <begin position="234"/>
        <end position="256"/>
    </location>
</feature>
<dbReference type="SMART" id="SM00133">
    <property type="entry name" value="S_TK_X"/>
    <property type="match status" value="1"/>
</dbReference>
<feature type="compositionally biased region" description="Polar residues" evidence="8">
    <location>
        <begin position="402"/>
        <end position="412"/>
    </location>
</feature>
<feature type="region of interest" description="Disordered" evidence="8">
    <location>
        <begin position="1"/>
        <end position="45"/>
    </location>
</feature>
<evidence type="ECO:0000256" key="4">
    <source>
        <dbReference type="ARBA" id="ARBA00022741"/>
    </source>
</evidence>
<evidence type="ECO:0000259" key="9">
    <source>
        <dbReference type="PROSITE" id="PS50004"/>
    </source>
</evidence>
<evidence type="ECO:0000259" key="10">
    <source>
        <dbReference type="PROSITE" id="PS50011"/>
    </source>
</evidence>
<dbReference type="PROSITE" id="PS00108">
    <property type="entry name" value="PROTEIN_KINASE_ST"/>
    <property type="match status" value="1"/>
</dbReference>
<proteinExistence type="predicted"/>
<dbReference type="InterPro" id="IPR008271">
    <property type="entry name" value="Ser/Thr_kinase_AS"/>
</dbReference>
<evidence type="ECO:0000259" key="11">
    <source>
        <dbReference type="PROSITE" id="PS51285"/>
    </source>
</evidence>
<feature type="compositionally biased region" description="Polar residues" evidence="8">
    <location>
        <begin position="279"/>
        <end position="292"/>
    </location>
</feature>
<keyword evidence="13" id="KW-1185">Reference proteome</keyword>
<feature type="compositionally biased region" description="Basic and acidic residues" evidence="8">
    <location>
        <begin position="293"/>
        <end position="305"/>
    </location>
</feature>
<reference evidence="12 13" key="1">
    <citation type="submission" date="2024-03" db="EMBL/GenBank/DDBJ databases">
        <title>A high-quality draft genome sequence of Diaporthe vaccinii, a causative agent of upright dieback and viscid rot disease in cranberry plants.</title>
        <authorList>
            <person name="Sarrasin M."/>
            <person name="Lang B.F."/>
            <person name="Burger G."/>
        </authorList>
    </citation>
    <scope>NUCLEOTIDE SEQUENCE [LARGE SCALE GENOMIC DNA]</scope>
    <source>
        <strain evidence="12 13">IS7</strain>
    </source>
</reference>
<dbReference type="Gene3D" id="1.10.510.10">
    <property type="entry name" value="Transferase(Phosphotransferase) domain 1"/>
    <property type="match status" value="1"/>
</dbReference>
<feature type="compositionally biased region" description="Basic and acidic residues" evidence="8">
    <location>
        <begin position="76"/>
        <end position="102"/>
    </location>
</feature>
<gene>
    <name evidence="12" type="ORF">FJTKL_01507</name>
</gene>
<evidence type="ECO:0008006" key="14">
    <source>
        <dbReference type="Google" id="ProtNLM"/>
    </source>
</evidence>
<dbReference type="SUPFAM" id="SSF56112">
    <property type="entry name" value="Protein kinase-like (PK-like)"/>
    <property type="match status" value="1"/>
</dbReference>
<dbReference type="Pfam" id="PF00433">
    <property type="entry name" value="Pkinase_C"/>
    <property type="match status" value="1"/>
</dbReference>
<feature type="compositionally biased region" description="Polar residues" evidence="8">
    <location>
        <begin position="310"/>
        <end position="322"/>
    </location>
</feature>
<keyword evidence="3" id="KW-0808">Transferase</keyword>
<evidence type="ECO:0000256" key="5">
    <source>
        <dbReference type="ARBA" id="ARBA00022777"/>
    </source>
</evidence>
<evidence type="ECO:0000313" key="12">
    <source>
        <dbReference type="EMBL" id="KAL2275975.1"/>
    </source>
</evidence>
<organism evidence="12 13">
    <name type="scientific">Diaporthe vaccinii</name>
    <dbReference type="NCBI Taxonomy" id="105482"/>
    <lineage>
        <taxon>Eukaryota</taxon>
        <taxon>Fungi</taxon>
        <taxon>Dikarya</taxon>
        <taxon>Ascomycota</taxon>
        <taxon>Pezizomycotina</taxon>
        <taxon>Sordariomycetes</taxon>
        <taxon>Sordariomycetidae</taxon>
        <taxon>Diaporthales</taxon>
        <taxon>Diaporthaceae</taxon>
        <taxon>Diaporthe</taxon>
        <taxon>Diaporthe eres species complex</taxon>
    </lineage>
</organism>
<dbReference type="PANTHER" id="PTHR24351">
    <property type="entry name" value="RIBOSOMAL PROTEIN S6 KINASE"/>
    <property type="match status" value="1"/>
</dbReference>
<feature type="region of interest" description="Disordered" evidence="8">
    <location>
        <begin position="225"/>
        <end position="326"/>
    </location>
</feature>
<evidence type="ECO:0000256" key="7">
    <source>
        <dbReference type="PROSITE-ProRule" id="PRU10141"/>
    </source>
</evidence>
<accession>A0ABR4E0L7</accession>
<dbReference type="PROSITE" id="PS51285">
    <property type="entry name" value="AGC_KINASE_CTER"/>
    <property type="match status" value="1"/>
</dbReference>